<dbReference type="SUPFAM" id="SSF56322">
    <property type="entry name" value="ADC synthase"/>
    <property type="match status" value="1"/>
</dbReference>
<reference evidence="7 8" key="1">
    <citation type="submission" date="2020-07" db="EMBL/GenBank/DDBJ databases">
        <title>Moheibacter lacus sp. nov., a member of the family Flavobacteriaceae isolated from freshwater lake sediment.</title>
        <authorList>
            <person name="Liu Y."/>
        </authorList>
    </citation>
    <scope>NUCLEOTIDE SEQUENCE [LARGE SCALE GENOMIC DNA]</scope>
    <source>
        <strain evidence="7 8">BDHS18</strain>
    </source>
</reference>
<accession>A0A838ZUF7</accession>
<evidence type="ECO:0000256" key="3">
    <source>
        <dbReference type="ARBA" id="ARBA00012824"/>
    </source>
</evidence>
<dbReference type="EC" id="5.4.4.2" evidence="3"/>
<sequence>MNPSFSHKLQVAIQNDVPFVLFRFPDESTIQLNVQDDSGKNRFLLHAFDSTIEKSISDADPIQILQSEFQFDSKLDLKHQEWEDSISKENYEQLIQKTIDEIKGSAIQKIVISRKKMMENKGFDLFQTFKNLLEQHPRALVYFWNRPGEDTWIGATPELLLQQSGNQVQTVSLAGTKRPEKDWTEKEIEEQQFVTDFIAHEFSDFKNLKISGPETVQAGKFQHLKSYISAEISESFDLNLLLKNLHPTPAVCGLPKKEAFDFILKNEGHDRGFYSGYIGIERENSKTYFVNLRSAAFFQNQIQIYVGGGITAESNPEKEWEETELKSGTIANALAQ</sequence>
<feature type="domain" description="Chorismate-utilising enzyme C-terminal" evidence="6">
    <location>
        <begin position="88"/>
        <end position="326"/>
    </location>
</feature>
<gene>
    <name evidence="7" type="ORF">HU137_12285</name>
</gene>
<comment type="catalytic activity">
    <reaction evidence="1">
        <text>chorismate = isochorismate</text>
        <dbReference type="Rhea" id="RHEA:18985"/>
        <dbReference type="ChEBI" id="CHEBI:29748"/>
        <dbReference type="ChEBI" id="CHEBI:29780"/>
        <dbReference type="EC" id="5.4.4.2"/>
    </reaction>
</comment>
<dbReference type="EMBL" id="JACDZE010000005">
    <property type="protein sequence ID" value="MBA5630549.1"/>
    <property type="molecule type" value="Genomic_DNA"/>
</dbReference>
<keyword evidence="4 7" id="KW-0413">Isomerase</keyword>
<evidence type="ECO:0000256" key="1">
    <source>
        <dbReference type="ARBA" id="ARBA00000799"/>
    </source>
</evidence>
<organism evidence="7 8">
    <name type="scientific">Moheibacter lacus</name>
    <dbReference type="NCBI Taxonomy" id="2745851"/>
    <lineage>
        <taxon>Bacteria</taxon>
        <taxon>Pseudomonadati</taxon>
        <taxon>Bacteroidota</taxon>
        <taxon>Flavobacteriia</taxon>
        <taxon>Flavobacteriales</taxon>
        <taxon>Weeksellaceae</taxon>
        <taxon>Moheibacter</taxon>
    </lineage>
</organism>
<dbReference type="GO" id="GO:0008909">
    <property type="term" value="F:isochorismate synthase activity"/>
    <property type="evidence" value="ECO:0007669"/>
    <property type="project" value="UniProtKB-EC"/>
</dbReference>
<evidence type="ECO:0000313" key="8">
    <source>
        <dbReference type="Proteomes" id="UP000552241"/>
    </source>
</evidence>
<protein>
    <recommendedName>
        <fullName evidence="3">isochorismate synthase</fullName>
        <ecNumber evidence="3">5.4.4.2</ecNumber>
    </recommendedName>
    <alternativeName>
        <fullName evidence="5">Isochorismate mutase</fullName>
    </alternativeName>
</protein>
<dbReference type="InterPro" id="IPR004561">
    <property type="entry name" value="IsoChor_synthase"/>
</dbReference>
<dbReference type="PANTHER" id="PTHR42839:SF2">
    <property type="entry name" value="ISOCHORISMATE SYNTHASE ENTC"/>
    <property type="match status" value="1"/>
</dbReference>
<dbReference type="Gene3D" id="3.60.120.10">
    <property type="entry name" value="Anthranilate synthase"/>
    <property type="match status" value="1"/>
</dbReference>
<dbReference type="AlphaFoldDB" id="A0A838ZUF7"/>
<name>A0A838ZUF7_9FLAO</name>
<evidence type="ECO:0000313" key="7">
    <source>
        <dbReference type="EMBL" id="MBA5630549.1"/>
    </source>
</evidence>
<proteinExistence type="inferred from homology"/>
<comment type="caution">
    <text evidence="7">The sequence shown here is derived from an EMBL/GenBank/DDBJ whole genome shotgun (WGS) entry which is preliminary data.</text>
</comment>
<dbReference type="Pfam" id="PF00425">
    <property type="entry name" value="Chorismate_bind"/>
    <property type="match status" value="1"/>
</dbReference>
<evidence type="ECO:0000256" key="4">
    <source>
        <dbReference type="ARBA" id="ARBA00023235"/>
    </source>
</evidence>
<evidence type="ECO:0000256" key="2">
    <source>
        <dbReference type="ARBA" id="ARBA00005297"/>
    </source>
</evidence>
<dbReference type="PANTHER" id="PTHR42839">
    <property type="entry name" value="ISOCHORISMATE SYNTHASE ENTC"/>
    <property type="match status" value="1"/>
</dbReference>
<keyword evidence="8" id="KW-1185">Reference proteome</keyword>
<dbReference type="RefSeq" id="WP_182044157.1">
    <property type="nucleotide sequence ID" value="NZ_JACDZE010000005.1"/>
</dbReference>
<evidence type="ECO:0000256" key="5">
    <source>
        <dbReference type="ARBA" id="ARBA00041564"/>
    </source>
</evidence>
<dbReference type="InterPro" id="IPR005801">
    <property type="entry name" value="ADC_synthase"/>
</dbReference>
<evidence type="ECO:0000259" key="6">
    <source>
        <dbReference type="Pfam" id="PF00425"/>
    </source>
</evidence>
<dbReference type="Proteomes" id="UP000552241">
    <property type="component" value="Unassembled WGS sequence"/>
</dbReference>
<comment type="similarity">
    <text evidence="2">Belongs to the isochorismate synthase family.</text>
</comment>
<dbReference type="NCBIfam" id="TIGR00543">
    <property type="entry name" value="isochor_syn"/>
    <property type="match status" value="1"/>
</dbReference>
<dbReference type="InterPro" id="IPR015890">
    <property type="entry name" value="Chorismate_C"/>
</dbReference>